<proteinExistence type="predicted"/>
<feature type="region of interest" description="Disordered" evidence="1">
    <location>
        <begin position="84"/>
        <end position="103"/>
    </location>
</feature>
<dbReference type="OrthoDB" id="7989813at2759"/>
<dbReference type="EMBL" id="CH902624">
    <property type="protein sequence ID" value="EDV33476.2"/>
    <property type="molecule type" value="Genomic_DNA"/>
</dbReference>
<dbReference type="KEGG" id="dan:6503376"/>
<evidence type="ECO:0000313" key="2">
    <source>
        <dbReference type="EMBL" id="EDV33476.2"/>
    </source>
</evidence>
<gene>
    <name evidence="2" type="primary">Dana\GF20681</name>
    <name evidence="2" type="synonym">dana_GLEANR_385</name>
    <name evidence="2" type="ORF">GF20681</name>
</gene>
<sequence>MDKHMDYRGELRQHFFGSNNISQVNSRTYIPKKNSGNNHSQFMDHSKYQENRKCPHNRGSGLNQGHSPVKRNNHYQKLLNDNEQIPGNARRSGVQMELPPNRRSGHYIDLSKYEEPNYYPHNHGTKMPQKQKTCQRSHYTQNNISQMQYNSRAEYPTSPRYKSNPISKIAYQYDNNVQKPMASFDNGGCGAGGDVADCIIYKNSAFGTTTSSKSEHADDEAEKDTPLNRYAVKTRKKKSFNFIDSARAHCQEVNERYRQSQPYTVARDDLIQTSDSSIKDSKKSGPTQNTATSPQHGDDLRSIVRSQIKIQQVLDHSIRAGISPMNSSPREDTSQNDGFVSTARATKGSPVRYHCDAVNIRYRCQKPSSPDGLHHSTSGSSTKNTKPSQVTVISAKSGGDLRKIVRSQIEVQQDLDASMRAGLSKKGAVQTSAHEKQIPHEFGATYRAANTKNTGKVNMTQPHVDNPTQTSSSIEPIDFTVSADDIVSSKVINPVIQRIQRMYLNTLQEELSIVDYMQRVPKLVSEVYRREAAEKESKN</sequence>
<keyword evidence="3" id="KW-1185">Reference proteome</keyword>
<dbReference type="HOGENOM" id="CLU_772260_0_0_1"/>
<feature type="region of interest" description="Disordered" evidence="1">
    <location>
        <begin position="321"/>
        <end position="345"/>
    </location>
</feature>
<dbReference type="GeneID" id="6503376"/>
<feature type="region of interest" description="Disordered" evidence="1">
    <location>
        <begin position="208"/>
        <end position="227"/>
    </location>
</feature>
<organism evidence="2 3">
    <name type="scientific">Drosophila ananassae</name>
    <name type="common">Fruit fly</name>
    <dbReference type="NCBI Taxonomy" id="7217"/>
    <lineage>
        <taxon>Eukaryota</taxon>
        <taxon>Metazoa</taxon>
        <taxon>Ecdysozoa</taxon>
        <taxon>Arthropoda</taxon>
        <taxon>Hexapoda</taxon>
        <taxon>Insecta</taxon>
        <taxon>Pterygota</taxon>
        <taxon>Neoptera</taxon>
        <taxon>Endopterygota</taxon>
        <taxon>Diptera</taxon>
        <taxon>Brachycera</taxon>
        <taxon>Muscomorpha</taxon>
        <taxon>Ephydroidea</taxon>
        <taxon>Drosophilidae</taxon>
        <taxon>Drosophila</taxon>
        <taxon>Sophophora</taxon>
    </lineage>
</organism>
<dbReference type="Proteomes" id="UP000007801">
    <property type="component" value="Unassembled WGS sequence"/>
</dbReference>
<feature type="region of interest" description="Disordered" evidence="1">
    <location>
        <begin position="255"/>
        <end position="299"/>
    </location>
</feature>
<feature type="region of interest" description="Disordered" evidence="1">
    <location>
        <begin position="364"/>
        <end position="390"/>
    </location>
</feature>
<name>B3MUE7_DROAN</name>
<dbReference type="InParanoid" id="B3MUE7"/>
<dbReference type="STRING" id="7217.B3MUE7"/>
<protein>
    <submittedName>
        <fullName evidence="2">Uncharacterized protein</fullName>
    </submittedName>
</protein>
<evidence type="ECO:0000256" key="1">
    <source>
        <dbReference type="SAM" id="MobiDB-lite"/>
    </source>
</evidence>
<feature type="compositionally biased region" description="Polar residues" evidence="1">
    <location>
        <begin position="375"/>
        <end position="390"/>
    </location>
</feature>
<feature type="compositionally biased region" description="Polar residues" evidence="1">
    <location>
        <begin position="285"/>
        <end position="295"/>
    </location>
</feature>
<evidence type="ECO:0000313" key="3">
    <source>
        <dbReference type="Proteomes" id="UP000007801"/>
    </source>
</evidence>
<accession>B3MUE7</accession>
<dbReference type="AlphaFoldDB" id="B3MUE7"/>
<reference evidence="2 3" key="1">
    <citation type="journal article" date="2007" name="Nature">
        <title>Evolution of genes and genomes on the Drosophila phylogeny.</title>
        <authorList>
            <consortium name="Drosophila 12 Genomes Consortium"/>
            <person name="Clark A.G."/>
            <person name="Eisen M.B."/>
            <person name="Smith D.R."/>
            <person name="Bergman C.M."/>
            <person name="Oliver B."/>
            <person name="Markow T.A."/>
            <person name="Kaufman T.C."/>
            <person name="Kellis M."/>
            <person name="Gelbart W."/>
            <person name="Iyer V.N."/>
            <person name="Pollard D.A."/>
            <person name="Sackton T.B."/>
            <person name="Larracuente A.M."/>
            <person name="Singh N.D."/>
            <person name="Abad J.P."/>
            <person name="Abt D.N."/>
            <person name="Adryan B."/>
            <person name="Aguade M."/>
            <person name="Akashi H."/>
            <person name="Anderson W.W."/>
            <person name="Aquadro C.F."/>
            <person name="Ardell D.H."/>
            <person name="Arguello R."/>
            <person name="Artieri C.G."/>
            <person name="Barbash D.A."/>
            <person name="Barker D."/>
            <person name="Barsanti P."/>
            <person name="Batterham P."/>
            <person name="Batzoglou S."/>
            <person name="Begun D."/>
            <person name="Bhutkar A."/>
            <person name="Blanco E."/>
            <person name="Bosak S.A."/>
            <person name="Bradley R.K."/>
            <person name="Brand A.D."/>
            <person name="Brent M.R."/>
            <person name="Brooks A.N."/>
            <person name="Brown R.H."/>
            <person name="Butlin R.K."/>
            <person name="Caggese C."/>
            <person name="Calvi B.R."/>
            <person name="Bernardo de Carvalho A."/>
            <person name="Caspi A."/>
            <person name="Castrezana S."/>
            <person name="Celniker S.E."/>
            <person name="Chang J.L."/>
            <person name="Chapple C."/>
            <person name="Chatterji S."/>
            <person name="Chinwalla A."/>
            <person name="Civetta A."/>
            <person name="Clifton S.W."/>
            <person name="Comeron J.M."/>
            <person name="Costello J.C."/>
            <person name="Coyne J.A."/>
            <person name="Daub J."/>
            <person name="David R.G."/>
            <person name="Delcher A.L."/>
            <person name="Delehaunty K."/>
            <person name="Do C.B."/>
            <person name="Ebling H."/>
            <person name="Edwards K."/>
            <person name="Eickbush T."/>
            <person name="Evans J.D."/>
            <person name="Filipski A."/>
            <person name="Findeiss S."/>
            <person name="Freyhult E."/>
            <person name="Fulton L."/>
            <person name="Fulton R."/>
            <person name="Garcia A.C."/>
            <person name="Gardiner A."/>
            <person name="Garfield D.A."/>
            <person name="Garvin B.E."/>
            <person name="Gibson G."/>
            <person name="Gilbert D."/>
            <person name="Gnerre S."/>
            <person name="Godfrey J."/>
            <person name="Good R."/>
            <person name="Gotea V."/>
            <person name="Gravely B."/>
            <person name="Greenberg A.J."/>
            <person name="Griffiths-Jones S."/>
            <person name="Gross S."/>
            <person name="Guigo R."/>
            <person name="Gustafson E.A."/>
            <person name="Haerty W."/>
            <person name="Hahn M.W."/>
            <person name="Halligan D.L."/>
            <person name="Halpern A.L."/>
            <person name="Halter G.M."/>
            <person name="Han M.V."/>
            <person name="Heger A."/>
            <person name="Hillier L."/>
            <person name="Hinrichs A.S."/>
            <person name="Holmes I."/>
            <person name="Hoskins R.A."/>
            <person name="Hubisz M.J."/>
            <person name="Hultmark D."/>
            <person name="Huntley M.A."/>
            <person name="Jaffe D.B."/>
            <person name="Jagadeeshan S."/>
            <person name="Jeck W.R."/>
            <person name="Johnson J."/>
            <person name="Jones C.D."/>
            <person name="Jordan W.C."/>
            <person name="Karpen G.H."/>
            <person name="Kataoka E."/>
            <person name="Keightley P.D."/>
            <person name="Kheradpour P."/>
            <person name="Kirkness E.F."/>
            <person name="Koerich L.B."/>
            <person name="Kristiansen K."/>
            <person name="Kudrna D."/>
            <person name="Kulathinal R.J."/>
            <person name="Kumar S."/>
            <person name="Kwok R."/>
            <person name="Lander E."/>
            <person name="Langley C.H."/>
            <person name="Lapoint R."/>
            <person name="Lazzaro B.P."/>
            <person name="Lee S.J."/>
            <person name="Levesque L."/>
            <person name="Li R."/>
            <person name="Lin C.F."/>
            <person name="Lin M.F."/>
            <person name="Lindblad-Toh K."/>
            <person name="Llopart A."/>
            <person name="Long M."/>
            <person name="Low L."/>
            <person name="Lozovsky E."/>
            <person name="Lu J."/>
            <person name="Luo M."/>
            <person name="Machado C.A."/>
            <person name="Makalowski W."/>
            <person name="Marzo M."/>
            <person name="Matsuda M."/>
            <person name="Matzkin L."/>
            <person name="McAllister B."/>
            <person name="McBride C.S."/>
            <person name="McKernan B."/>
            <person name="McKernan K."/>
            <person name="Mendez-Lago M."/>
            <person name="Minx P."/>
            <person name="Mollenhauer M.U."/>
            <person name="Montooth K."/>
            <person name="Mount S.M."/>
            <person name="Mu X."/>
            <person name="Myers E."/>
            <person name="Negre B."/>
            <person name="Newfeld S."/>
            <person name="Nielsen R."/>
            <person name="Noor M.A."/>
            <person name="O'Grady P."/>
            <person name="Pachter L."/>
            <person name="Papaceit M."/>
            <person name="Parisi M.J."/>
            <person name="Parisi M."/>
            <person name="Parts L."/>
            <person name="Pedersen J.S."/>
            <person name="Pesole G."/>
            <person name="Phillippy A.M."/>
            <person name="Ponting C.P."/>
            <person name="Pop M."/>
            <person name="Porcelli D."/>
            <person name="Powell J.R."/>
            <person name="Prohaska S."/>
            <person name="Pruitt K."/>
            <person name="Puig M."/>
            <person name="Quesneville H."/>
            <person name="Ram K.R."/>
            <person name="Rand D."/>
            <person name="Rasmussen M.D."/>
            <person name="Reed L.K."/>
            <person name="Reenan R."/>
            <person name="Reily A."/>
            <person name="Remington K.A."/>
            <person name="Rieger T.T."/>
            <person name="Ritchie M.G."/>
            <person name="Robin C."/>
            <person name="Rogers Y.H."/>
            <person name="Rohde C."/>
            <person name="Rozas J."/>
            <person name="Rubenfield M.J."/>
            <person name="Ruiz A."/>
            <person name="Russo S."/>
            <person name="Salzberg S.L."/>
            <person name="Sanchez-Gracia A."/>
            <person name="Saranga D.J."/>
            <person name="Sato H."/>
            <person name="Schaeffer S.W."/>
            <person name="Schatz M.C."/>
            <person name="Schlenke T."/>
            <person name="Schwartz R."/>
            <person name="Segarra C."/>
            <person name="Singh R.S."/>
            <person name="Sirot L."/>
            <person name="Sirota M."/>
            <person name="Sisneros N.B."/>
            <person name="Smith C.D."/>
            <person name="Smith T.F."/>
            <person name="Spieth J."/>
            <person name="Stage D.E."/>
            <person name="Stark A."/>
            <person name="Stephan W."/>
            <person name="Strausberg R.L."/>
            <person name="Strempel S."/>
            <person name="Sturgill D."/>
            <person name="Sutton G."/>
            <person name="Sutton G.G."/>
            <person name="Tao W."/>
            <person name="Teichmann S."/>
            <person name="Tobari Y.N."/>
            <person name="Tomimura Y."/>
            <person name="Tsolas J.M."/>
            <person name="Valente V.L."/>
            <person name="Venter E."/>
            <person name="Venter J.C."/>
            <person name="Vicario S."/>
            <person name="Vieira F.G."/>
            <person name="Vilella A.J."/>
            <person name="Villasante A."/>
            <person name="Walenz B."/>
            <person name="Wang J."/>
            <person name="Wasserman M."/>
            <person name="Watts T."/>
            <person name="Wilson D."/>
            <person name="Wilson R.K."/>
            <person name="Wing R.A."/>
            <person name="Wolfner M.F."/>
            <person name="Wong A."/>
            <person name="Wong G.K."/>
            <person name="Wu C.I."/>
            <person name="Wu G."/>
            <person name="Yamamoto D."/>
            <person name="Yang H.P."/>
            <person name="Yang S.P."/>
            <person name="Yorke J.A."/>
            <person name="Yoshida K."/>
            <person name="Zdobnov E."/>
            <person name="Zhang P."/>
            <person name="Zhang Y."/>
            <person name="Zimin A.V."/>
            <person name="Baldwin J."/>
            <person name="Abdouelleil A."/>
            <person name="Abdulkadir J."/>
            <person name="Abebe A."/>
            <person name="Abera B."/>
            <person name="Abreu J."/>
            <person name="Acer S.C."/>
            <person name="Aftuck L."/>
            <person name="Alexander A."/>
            <person name="An P."/>
            <person name="Anderson E."/>
            <person name="Anderson S."/>
            <person name="Arachi H."/>
            <person name="Azer M."/>
            <person name="Bachantsang P."/>
            <person name="Barry A."/>
            <person name="Bayul T."/>
            <person name="Berlin A."/>
            <person name="Bessette D."/>
            <person name="Bloom T."/>
            <person name="Blye J."/>
            <person name="Boguslavskiy L."/>
            <person name="Bonnet C."/>
            <person name="Boukhgalter B."/>
            <person name="Bourzgui I."/>
            <person name="Brown A."/>
            <person name="Cahill P."/>
            <person name="Channer S."/>
            <person name="Cheshatsang Y."/>
            <person name="Chuda L."/>
            <person name="Citroen M."/>
            <person name="Collymore A."/>
            <person name="Cooke P."/>
            <person name="Costello M."/>
            <person name="D'Aco K."/>
            <person name="Daza R."/>
            <person name="De Haan G."/>
            <person name="DeGray S."/>
            <person name="DeMaso C."/>
            <person name="Dhargay N."/>
            <person name="Dooley K."/>
            <person name="Dooley E."/>
            <person name="Doricent M."/>
            <person name="Dorje P."/>
            <person name="Dorjee K."/>
            <person name="Dupes A."/>
            <person name="Elong R."/>
            <person name="Falk J."/>
            <person name="Farina A."/>
            <person name="Faro S."/>
            <person name="Ferguson D."/>
            <person name="Fisher S."/>
            <person name="Foley C.D."/>
            <person name="Franke A."/>
            <person name="Friedrich D."/>
            <person name="Gadbois L."/>
            <person name="Gearin G."/>
            <person name="Gearin C.R."/>
            <person name="Giannoukos G."/>
            <person name="Goode T."/>
            <person name="Graham J."/>
            <person name="Grandbois E."/>
            <person name="Grewal S."/>
            <person name="Gyaltsen K."/>
            <person name="Hafez N."/>
            <person name="Hagos B."/>
            <person name="Hall J."/>
            <person name="Henson C."/>
            <person name="Hollinger A."/>
            <person name="Honan T."/>
            <person name="Huard M.D."/>
            <person name="Hughes L."/>
            <person name="Hurhula B."/>
            <person name="Husby M.E."/>
            <person name="Kamat A."/>
            <person name="Kanga B."/>
            <person name="Kashin S."/>
            <person name="Khazanovich D."/>
            <person name="Kisner P."/>
            <person name="Lance K."/>
            <person name="Lara M."/>
            <person name="Lee W."/>
            <person name="Lennon N."/>
            <person name="Letendre F."/>
            <person name="LeVine R."/>
            <person name="Lipovsky A."/>
            <person name="Liu X."/>
            <person name="Liu J."/>
            <person name="Liu S."/>
            <person name="Lokyitsang T."/>
            <person name="Lokyitsang Y."/>
            <person name="Lubonja R."/>
            <person name="Lui A."/>
            <person name="MacDonald P."/>
            <person name="Magnisalis V."/>
            <person name="Maru K."/>
            <person name="Matthews C."/>
            <person name="McCusker W."/>
            <person name="McDonough S."/>
            <person name="Mehta T."/>
            <person name="Meldrim J."/>
            <person name="Meneus L."/>
            <person name="Mihai O."/>
            <person name="Mihalev A."/>
            <person name="Mihova T."/>
            <person name="Mittelman R."/>
            <person name="Mlenga V."/>
            <person name="Montmayeur A."/>
            <person name="Mulrain L."/>
            <person name="Navidi A."/>
            <person name="Naylor J."/>
            <person name="Negash T."/>
            <person name="Nguyen T."/>
            <person name="Nguyen N."/>
            <person name="Nicol R."/>
            <person name="Norbu C."/>
            <person name="Norbu N."/>
            <person name="Novod N."/>
            <person name="O'Neill B."/>
            <person name="Osman S."/>
            <person name="Markiewicz E."/>
            <person name="Oyono O.L."/>
            <person name="Patti C."/>
            <person name="Phunkhang P."/>
            <person name="Pierre F."/>
            <person name="Priest M."/>
            <person name="Raghuraman S."/>
            <person name="Rege F."/>
            <person name="Reyes R."/>
            <person name="Rise C."/>
            <person name="Rogov P."/>
            <person name="Ross K."/>
            <person name="Ryan E."/>
            <person name="Settipalli S."/>
            <person name="Shea T."/>
            <person name="Sherpa N."/>
            <person name="Shi L."/>
            <person name="Shih D."/>
            <person name="Sparrow T."/>
            <person name="Spaulding J."/>
            <person name="Stalker J."/>
            <person name="Stange-Thomann N."/>
            <person name="Stavropoulos S."/>
            <person name="Stone C."/>
            <person name="Strader C."/>
            <person name="Tesfaye S."/>
            <person name="Thomson T."/>
            <person name="Thoulutsang Y."/>
            <person name="Thoulutsang D."/>
            <person name="Topham K."/>
            <person name="Topping I."/>
            <person name="Tsamla T."/>
            <person name="Vassiliev H."/>
            <person name="Vo A."/>
            <person name="Wangchuk T."/>
            <person name="Wangdi T."/>
            <person name="Weiand M."/>
            <person name="Wilkinson J."/>
            <person name="Wilson A."/>
            <person name="Yadav S."/>
            <person name="Young G."/>
            <person name="Yu Q."/>
            <person name="Zembek L."/>
            <person name="Zhong D."/>
            <person name="Zimmer A."/>
            <person name="Zwirko Z."/>
            <person name="Jaffe D.B."/>
            <person name="Alvarez P."/>
            <person name="Brockman W."/>
            <person name="Butler J."/>
            <person name="Chin C."/>
            <person name="Gnerre S."/>
            <person name="Grabherr M."/>
            <person name="Kleber M."/>
            <person name="Mauceli E."/>
            <person name="MacCallum I."/>
        </authorList>
    </citation>
    <scope>NUCLEOTIDE SEQUENCE [LARGE SCALE GENOMIC DNA]</scope>
    <source>
        <strain evidence="3">Tucson 14024-0371.13</strain>
    </source>
</reference>